<keyword evidence="9" id="KW-0153">Cholesterol metabolism</keyword>
<dbReference type="EC" id="5.3.3.2" evidence="6"/>
<dbReference type="GO" id="GO:0005737">
    <property type="term" value="C:cytoplasm"/>
    <property type="evidence" value="ECO:0007669"/>
    <property type="project" value="TreeGrafter"/>
</dbReference>
<comment type="pathway">
    <text evidence="4">Isoprenoid biosynthesis; dimethylallyl diphosphate biosynthesis; dimethylallyl diphosphate from isopentenyl diphosphate: step 1/1.</text>
</comment>
<evidence type="ECO:0000256" key="4">
    <source>
        <dbReference type="ARBA" id="ARBA00004826"/>
    </source>
</evidence>
<evidence type="ECO:0000256" key="14">
    <source>
        <dbReference type="ARBA" id="ARBA00023235"/>
    </source>
</evidence>
<evidence type="ECO:0000313" key="17">
    <source>
        <dbReference type="Proteomes" id="UP001153737"/>
    </source>
</evidence>
<keyword evidence="9" id="KW-0756">Sterol biosynthesis</keyword>
<evidence type="ECO:0000256" key="7">
    <source>
        <dbReference type="ARBA" id="ARBA00022516"/>
    </source>
</evidence>
<keyword evidence="9" id="KW-0753">Steroid metabolism</keyword>
<comment type="catalytic activity">
    <reaction evidence="1">
        <text>isopentenyl diphosphate = dimethylallyl diphosphate</text>
        <dbReference type="Rhea" id="RHEA:23284"/>
        <dbReference type="ChEBI" id="CHEBI:57623"/>
        <dbReference type="ChEBI" id="CHEBI:128769"/>
        <dbReference type="EC" id="5.3.3.2"/>
    </reaction>
</comment>
<dbReference type="Proteomes" id="UP001153737">
    <property type="component" value="Chromosome 4"/>
</dbReference>
<comment type="cofactor">
    <cofactor evidence="2">
        <name>Mg(2+)</name>
        <dbReference type="ChEBI" id="CHEBI:18420"/>
    </cofactor>
</comment>
<reference evidence="16" key="1">
    <citation type="submission" date="2022-01" db="EMBL/GenBank/DDBJ databases">
        <authorList>
            <person name="King R."/>
        </authorList>
    </citation>
    <scope>NUCLEOTIDE SEQUENCE</scope>
</reference>
<organism evidence="16 17">
    <name type="scientific">Phaedon cochleariae</name>
    <name type="common">Mustard beetle</name>
    <dbReference type="NCBI Taxonomy" id="80249"/>
    <lineage>
        <taxon>Eukaryota</taxon>
        <taxon>Metazoa</taxon>
        <taxon>Ecdysozoa</taxon>
        <taxon>Arthropoda</taxon>
        <taxon>Hexapoda</taxon>
        <taxon>Insecta</taxon>
        <taxon>Pterygota</taxon>
        <taxon>Neoptera</taxon>
        <taxon>Endopterygota</taxon>
        <taxon>Coleoptera</taxon>
        <taxon>Polyphaga</taxon>
        <taxon>Cucujiformia</taxon>
        <taxon>Chrysomeloidea</taxon>
        <taxon>Chrysomelidae</taxon>
        <taxon>Chrysomelinae</taxon>
        <taxon>Chrysomelini</taxon>
        <taxon>Phaedon</taxon>
    </lineage>
</organism>
<proteinExistence type="inferred from homology"/>
<dbReference type="GO" id="GO:0009240">
    <property type="term" value="P:isopentenyl diphosphate biosynthetic process"/>
    <property type="evidence" value="ECO:0007669"/>
    <property type="project" value="TreeGrafter"/>
</dbReference>
<dbReference type="InterPro" id="IPR000086">
    <property type="entry name" value="NUDIX_hydrolase_dom"/>
</dbReference>
<dbReference type="PIRSF" id="PIRSF018427">
    <property type="entry name" value="Isopntndiph_ism"/>
    <property type="match status" value="1"/>
</dbReference>
<keyword evidence="12" id="KW-0443">Lipid metabolism</keyword>
<keyword evidence="13" id="KW-0414">Isoprene biosynthesis</keyword>
<dbReference type="GO" id="GO:0046872">
    <property type="term" value="F:metal ion binding"/>
    <property type="evidence" value="ECO:0007669"/>
    <property type="project" value="UniProtKB-KW"/>
</dbReference>
<comment type="similarity">
    <text evidence="5">Belongs to the IPP isomerase type 1 family.</text>
</comment>
<comment type="function">
    <text evidence="3">Catalyzes the 1,3-allylic rearrangement of the homoallylic substrate isopentenyl (IPP) to its highly electrophilic allylic isomer, dimethylallyl diphosphate (DMAPP).</text>
</comment>
<dbReference type="NCBIfam" id="TIGR02150">
    <property type="entry name" value="IPP_isom_1"/>
    <property type="match status" value="1"/>
</dbReference>
<evidence type="ECO:0000256" key="10">
    <source>
        <dbReference type="ARBA" id="ARBA00022842"/>
    </source>
</evidence>
<evidence type="ECO:0000256" key="9">
    <source>
        <dbReference type="ARBA" id="ARBA00022778"/>
    </source>
</evidence>
<dbReference type="PANTHER" id="PTHR10885:SF0">
    <property type="entry name" value="ISOPENTENYL-DIPHOSPHATE DELTA-ISOMERASE"/>
    <property type="match status" value="1"/>
</dbReference>
<name>A0A9P0DPR6_PHACE</name>
<evidence type="ECO:0000256" key="12">
    <source>
        <dbReference type="ARBA" id="ARBA00023098"/>
    </source>
</evidence>
<evidence type="ECO:0000256" key="6">
    <source>
        <dbReference type="ARBA" id="ARBA00012057"/>
    </source>
</evidence>
<reference evidence="16" key="2">
    <citation type="submission" date="2022-10" db="EMBL/GenBank/DDBJ databases">
        <authorList>
            <consortium name="ENA_rothamsted_submissions"/>
            <consortium name="culmorum"/>
            <person name="King R."/>
        </authorList>
    </citation>
    <scope>NUCLEOTIDE SEQUENCE</scope>
</reference>
<dbReference type="CDD" id="cd02885">
    <property type="entry name" value="NUDIX_IPP_Isomerase"/>
    <property type="match status" value="1"/>
</dbReference>
<keyword evidence="17" id="KW-1185">Reference proteome</keyword>
<dbReference type="InterPro" id="IPR015797">
    <property type="entry name" value="NUDIX_hydrolase-like_dom_sf"/>
</dbReference>
<keyword evidence="8" id="KW-0479">Metal-binding</keyword>
<keyword evidence="11" id="KW-0752">Steroid biosynthesis</keyword>
<dbReference type="OrthoDB" id="510307at2759"/>
<dbReference type="PROSITE" id="PS51462">
    <property type="entry name" value="NUDIX"/>
    <property type="match status" value="1"/>
</dbReference>
<dbReference type="EMBL" id="OU896710">
    <property type="protein sequence ID" value="CAH1162953.1"/>
    <property type="molecule type" value="Genomic_DNA"/>
</dbReference>
<protein>
    <recommendedName>
        <fullName evidence="6">isopentenyl-diphosphate Delta-isomerase</fullName>
        <ecNumber evidence="6">5.3.3.2</ecNumber>
    </recommendedName>
</protein>
<keyword evidence="10" id="KW-0460">Magnesium</keyword>
<accession>A0A9P0DPR6</accession>
<keyword evidence="14" id="KW-0413">Isomerase</keyword>
<keyword evidence="9" id="KW-0152">Cholesterol biosynthesis</keyword>
<dbReference type="Pfam" id="PF00293">
    <property type="entry name" value="NUDIX"/>
    <property type="match status" value="1"/>
</dbReference>
<evidence type="ECO:0000256" key="11">
    <source>
        <dbReference type="ARBA" id="ARBA00022955"/>
    </source>
</evidence>
<dbReference type="SUPFAM" id="SSF55811">
    <property type="entry name" value="Nudix"/>
    <property type="match status" value="1"/>
</dbReference>
<evidence type="ECO:0000256" key="3">
    <source>
        <dbReference type="ARBA" id="ARBA00003951"/>
    </source>
</evidence>
<dbReference type="GO" id="GO:0006695">
    <property type="term" value="P:cholesterol biosynthetic process"/>
    <property type="evidence" value="ECO:0007669"/>
    <property type="project" value="UniProtKB-KW"/>
</dbReference>
<sequence>MLTLTIRNAIKRTVGRGFASSLAKSKEHLDPQQEALLSEKCFLVNEKDNIIGQASKRECHLVQKDGNIPLHRAFSVFLFNKKGDLLLQKRSAEKITYPDHYTNSCCSHPIADVPGEEEENGAIGIKRAAQRRLNLELGIPVEQIPIEKLDYITRIHYKDNGNGKWGEHEIDYVLFLQAEVKVKPNPNEISEISFVPRNELDDYLPQLNGPFTPWFQLILKHRLRYWWDNLNNIDEIKDHQNILELKF</sequence>
<dbReference type="PANTHER" id="PTHR10885">
    <property type="entry name" value="ISOPENTENYL-DIPHOSPHATE DELTA-ISOMERASE"/>
    <property type="match status" value="1"/>
</dbReference>
<dbReference type="InterPro" id="IPR011876">
    <property type="entry name" value="IsopentenylPP_isomerase_typ1"/>
</dbReference>
<feature type="domain" description="Nudix hydrolase" evidence="15">
    <location>
        <begin position="69"/>
        <end position="217"/>
    </location>
</feature>
<evidence type="ECO:0000313" key="16">
    <source>
        <dbReference type="EMBL" id="CAH1162953.1"/>
    </source>
</evidence>
<dbReference type="FunFam" id="3.90.79.10:FF:000012">
    <property type="entry name" value="Isopentenyl-diphosphate Delta-isomerase 1"/>
    <property type="match status" value="1"/>
</dbReference>
<evidence type="ECO:0000259" key="15">
    <source>
        <dbReference type="PROSITE" id="PS51462"/>
    </source>
</evidence>
<dbReference type="Gene3D" id="3.90.79.10">
    <property type="entry name" value="Nucleoside Triphosphate Pyrophosphohydrolase"/>
    <property type="match status" value="1"/>
</dbReference>
<evidence type="ECO:0000256" key="2">
    <source>
        <dbReference type="ARBA" id="ARBA00001946"/>
    </source>
</evidence>
<evidence type="ECO:0000256" key="13">
    <source>
        <dbReference type="ARBA" id="ARBA00023229"/>
    </source>
</evidence>
<gene>
    <name evidence="16" type="ORF">PHAECO_LOCUS7846</name>
</gene>
<evidence type="ECO:0000256" key="5">
    <source>
        <dbReference type="ARBA" id="ARBA00007579"/>
    </source>
</evidence>
<dbReference type="AlphaFoldDB" id="A0A9P0DPR6"/>
<keyword evidence="7" id="KW-0444">Lipid biosynthesis</keyword>
<evidence type="ECO:0000256" key="1">
    <source>
        <dbReference type="ARBA" id="ARBA00000374"/>
    </source>
</evidence>
<dbReference type="GO" id="GO:0004452">
    <property type="term" value="F:isopentenyl-diphosphate delta-isomerase activity"/>
    <property type="evidence" value="ECO:0007669"/>
    <property type="project" value="UniProtKB-EC"/>
</dbReference>
<keyword evidence="9" id="KW-1207">Sterol metabolism</keyword>
<evidence type="ECO:0000256" key="8">
    <source>
        <dbReference type="ARBA" id="ARBA00022723"/>
    </source>
</evidence>